<reference evidence="3" key="1">
    <citation type="journal article" date="2002" name="Science">
        <title>The draft genome of Ciona intestinalis: insights into chordate and vertebrate origins.</title>
        <authorList>
            <person name="Dehal P."/>
            <person name="Satou Y."/>
            <person name="Campbell R.K."/>
            <person name="Chapman J."/>
            <person name="Degnan B."/>
            <person name="De Tomaso A."/>
            <person name="Davidson B."/>
            <person name="Di Gregorio A."/>
            <person name="Gelpke M."/>
            <person name="Goodstein D.M."/>
            <person name="Harafuji N."/>
            <person name="Hastings K.E."/>
            <person name="Ho I."/>
            <person name="Hotta K."/>
            <person name="Huang W."/>
            <person name="Kawashima T."/>
            <person name="Lemaire P."/>
            <person name="Martinez D."/>
            <person name="Meinertzhagen I.A."/>
            <person name="Necula S."/>
            <person name="Nonaka M."/>
            <person name="Putnam N."/>
            <person name="Rash S."/>
            <person name="Saiga H."/>
            <person name="Satake M."/>
            <person name="Terry A."/>
            <person name="Yamada L."/>
            <person name="Wang H.G."/>
            <person name="Awazu S."/>
            <person name="Azumi K."/>
            <person name="Boore J."/>
            <person name="Branno M."/>
            <person name="Chin-Bow S."/>
            <person name="DeSantis R."/>
            <person name="Doyle S."/>
            <person name="Francino P."/>
            <person name="Keys D.N."/>
            <person name="Haga S."/>
            <person name="Hayashi H."/>
            <person name="Hino K."/>
            <person name="Imai K.S."/>
            <person name="Inaba K."/>
            <person name="Kano S."/>
            <person name="Kobayashi K."/>
            <person name="Kobayashi M."/>
            <person name="Lee B.I."/>
            <person name="Makabe K.W."/>
            <person name="Manohar C."/>
            <person name="Matassi G."/>
            <person name="Medina M."/>
            <person name="Mochizuki Y."/>
            <person name="Mount S."/>
            <person name="Morishita T."/>
            <person name="Miura S."/>
            <person name="Nakayama A."/>
            <person name="Nishizaka S."/>
            <person name="Nomoto H."/>
            <person name="Ohta F."/>
            <person name="Oishi K."/>
            <person name="Rigoutsos I."/>
            <person name="Sano M."/>
            <person name="Sasaki A."/>
            <person name="Sasakura Y."/>
            <person name="Shoguchi E."/>
            <person name="Shin-i T."/>
            <person name="Spagnuolo A."/>
            <person name="Stainier D."/>
            <person name="Suzuki M.M."/>
            <person name="Tassy O."/>
            <person name="Takatori N."/>
            <person name="Tokuoka M."/>
            <person name="Yagi K."/>
            <person name="Yoshizaki F."/>
            <person name="Wada S."/>
            <person name="Zhang C."/>
            <person name="Hyatt P.D."/>
            <person name="Larimer F."/>
            <person name="Detter C."/>
            <person name="Doggett N."/>
            <person name="Glavina T."/>
            <person name="Hawkins T."/>
            <person name="Richardson P."/>
            <person name="Lucas S."/>
            <person name="Kohara Y."/>
            <person name="Levine M."/>
            <person name="Satoh N."/>
            <person name="Rokhsar D.S."/>
        </authorList>
    </citation>
    <scope>NUCLEOTIDE SEQUENCE [LARGE SCALE GENOMIC DNA]</scope>
</reference>
<dbReference type="Ensembl" id="ENSCINT00000008189.3">
    <property type="protein sequence ID" value="ENSCINP00000008189.3"/>
    <property type="gene ID" value="ENSCING00000003980.3"/>
</dbReference>
<dbReference type="Proteomes" id="UP000008144">
    <property type="component" value="Chromosome 12"/>
</dbReference>
<dbReference type="AlphaFoldDB" id="F6Z2E3"/>
<feature type="region of interest" description="Disordered" evidence="1">
    <location>
        <begin position="19"/>
        <end position="84"/>
    </location>
</feature>
<accession>F6Z2E3</accession>
<dbReference type="InParanoid" id="F6Z2E3"/>
<dbReference type="OMA" id="MVTQLSY"/>
<organism evidence="2 3">
    <name type="scientific">Ciona intestinalis</name>
    <name type="common">Transparent sea squirt</name>
    <name type="synonym">Ascidia intestinalis</name>
    <dbReference type="NCBI Taxonomy" id="7719"/>
    <lineage>
        <taxon>Eukaryota</taxon>
        <taxon>Metazoa</taxon>
        <taxon>Chordata</taxon>
        <taxon>Tunicata</taxon>
        <taxon>Ascidiacea</taxon>
        <taxon>Phlebobranchia</taxon>
        <taxon>Cionidae</taxon>
        <taxon>Ciona</taxon>
    </lineage>
</organism>
<protein>
    <submittedName>
        <fullName evidence="2">Uncharacterized protein</fullName>
    </submittedName>
</protein>
<feature type="compositionally biased region" description="Polar residues" evidence="1">
    <location>
        <begin position="37"/>
        <end position="48"/>
    </location>
</feature>
<reference evidence="2" key="3">
    <citation type="submission" date="2025-08" db="UniProtKB">
        <authorList>
            <consortium name="Ensembl"/>
        </authorList>
    </citation>
    <scope>IDENTIFICATION</scope>
</reference>
<proteinExistence type="predicted"/>
<name>F6Z2E3_CIOIN</name>
<dbReference type="HOGENOM" id="CLU_1296971_0_0_1"/>
<sequence length="172" mass="19122">MSAMVTQLSYSINEKLHLDDSTFPSIPQQQHHRPESSVPTAKPSTSKNLKFAQKEHGQWSPPVSNVSPSHDGTSTSSNNAEKYFQGSGTSVVGVALPRHKPQRSIVFSTRSIKPVALVKTQLSNHEETTIHDLRSTSYRETRKSFSAAQYNRLEKWSVPKPPQPTLNETVAD</sequence>
<keyword evidence="3" id="KW-1185">Reference proteome</keyword>
<feature type="compositionally biased region" description="Polar residues" evidence="1">
    <location>
        <begin position="61"/>
        <end position="84"/>
    </location>
</feature>
<reference evidence="2" key="4">
    <citation type="submission" date="2025-09" db="UniProtKB">
        <authorList>
            <consortium name="Ensembl"/>
        </authorList>
    </citation>
    <scope>IDENTIFICATION</scope>
</reference>
<evidence type="ECO:0000313" key="3">
    <source>
        <dbReference type="Proteomes" id="UP000008144"/>
    </source>
</evidence>
<dbReference type="EMBL" id="EAAA01001050">
    <property type="status" value="NOT_ANNOTATED_CDS"/>
    <property type="molecule type" value="Genomic_DNA"/>
</dbReference>
<evidence type="ECO:0000256" key="1">
    <source>
        <dbReference type="SAM" id="MobiDB-lite"/>
    </source>
</evidence>
<reference evidence="2" key="2">
    <citation type="journal article" date="2008" name="Genome Biol.">
        <title>Improved genome assembly and evidence-based global gene model set for the chordate Ciona intestinalis: new insight into intron and operon populations.</title>
        <authorList>
            <person name="Satou Y."/>
            <person name="Mineta K."/>
            <person name="Ogasawara M."/>
            <person name="Sasakura Y."/>
            <person name="Shoguchi E."/>
            <person name="Ueno K."/>
            <person name="Yamada L."/>
            <person name="Matsumoto J."/>
            <person name="Wasserscheid J."/>
            <person name="Dewar K."/>
            <person name="Wiley G.B."/>
            <person name="Macmil S.L."/>
            <person name="Roe B.A."/>
            <person name="Zeller R.W."/>
            <person name="Hastings K.E."/>
            <person name="Lemaire P."/>
            <person name="Lindquist E."/>
            <person name="Endo T."/>
            <person name="Hotta K."/>
            <person name="Inaba K."/>
        </authorList>
    </citation>
    <scope>NUCLEOTIDE SEQUENCE [LARGE SCALE GENOMIC DNA]</scope>
    <source>
        <strain evidence="2">wild type</strain>
    </source>
</reference>
<evidence type="ECO:0000313" key="2">
    <source>
        <dbReference type="Ensembl" id="ENSCINP00000008189.3"/>
    </source>
</evidence>
<dbReference type="GeneTree" id="ENSGT00390000016575"/>